<reference evidence="2 3" key="1">
    <citation type="submission" date="2021-05" db="EMBL/GenBank/DDBJ databases">
        <title>The draft genome of Geobacter chapellei DSM 13688.</title>
        <authorList>
            <person name="Xu Z."/>
            <person name="Masuda Y."/>
            <person name="Itoh H."/>
            <person name="Senoo K."/>
        </authorList>
    </citation>
    <scope>NUCLEOTIDE SEQUENCE [LARGE SCALE GENOMIC DNA]</scope>
    <source>
        <strain evidence="2 3">DSM 13688</strain>
    </source>
</reference>
<sequence>MSFLKNDPYLKNRRCKLRRTQTDAERAFWSKVRNGQFFGLKFFRQYSVGLYILDFYCPAKKVAVELDGGQHNLSDGREYDDERTAYLNGHGIVVVRFWNNEVLQEIEGVLSRLAMETGNG</sequence>
<dbReference type="CDD" id="cd01038">
    <property type="entry name" value="Endonuclease_DUF559"/>
    <property type="match status" value="1"/>
</dbReference>
<dbReference type="InterPro" id="IPR011335">
    <property type="entry name" value="Restrct_endonuc-II-like"/>
</dbReference>
<name>A0ABS5UB66_9BACT</name>
<gene>
    <name evidence="2" type="ORF">KJB30_14140</name>
</gene>
<dbReference type="InterPro" id="IPR047216">
    <property type="entry name" value="Endonuclease_DUF559_bact"/>
</dbReference>
<accession>A0ABS5UB66</accession>
<dbReference type="PANTHER" id="PTHR38590">
    <property type="entry name" value="BLL0828 PROTEIN"/>
    <property type="match status" value="1"/>
</dbReference>
<dbReference type="Pfam" id="PF04480">
    <property type="entry name" value="DUF559"/>
    <property type="match status" value="1"/>
</dbReference>
<dbReference type="InterPro" id="IPR007569">
    <property type="entry name" value="DUF559"/>
</dbReference>
<dbReference type="RefSeq" id="WP_214300449.1">
    <property type="nucleotide sequence ID" value="NZ_JAHDYS010000014.1"/>
</dbReference>
<dbReference type="EMBL" id="JAHDYS010000014">
    <property type="protein sequence ID" value="MBT1072933.1"/>
    <property type="molecule type" value="Genomic_DNA"/>
</dbReference>
<dbReference type="Proteomes" id="UP000784128">
    <property type="component" value="Unassembled WGS sequence"/>
</dbReference>
<evidence type="ECO:0000313" key="2">
    <source>
        <dbReference type="EMBL" id="MBT1072933.1"/>
    </source>
</evidence>
<comment type="caution">
    <text evidence="2">The sequence shown here is derived from an EMBL/GenBank/DDBJ whole genome shotgun (WGS) entry which is preliminary data.</text>
</comment>
<dbReference type="PANTHER" id="PTHR38590:SF1">
    <property type="entry name" value="BLL0828 PROTEIN"/>
    <property type="match status" value="1"/>
</dbReference>
<dbReference type="SUPFAM" id="SSF52980">
    <property type="entry name" value="Restriction endonuclease-like"/>
    <property type="match status" value="1"/>
</dbReference>
<evidence type="ECO:0000313" key="3">
    <source>
        <dbReference type="Proteomes" id="UP000784128"/>
    </source>
</evidence>
<protein>
    <submittedName>
        <fullName evidence="2">DUF559 domain-containing protein</fullName>
    </submittedName>
</protein>
<feature type="domain" description="DUF559" evidence="1">
    <location>
        <begin position="11"/>
        <end position="113"/>
    </location>
</feature>
<keyword evidence="3" id="KW-1185">Reference proteome</keyword>
<proteinExistence type="predicted"/>
<evidence type="ECO:0000259" key="1">
    <source>
        <dbReference type="Pfam" id="PF04480"/>
    </source>
</evidence>
<organism evidence="2 3">
    <name type="scientific">Pelotalea chapellei</name>
    <dbReference type="NCBI Taxonomy" id="44671"/>
    <lineage>
        <taxon>Bacteria</taxon>
        <taxon>Pseudomonadati</taxon>
        <taxon>Thermodesulfobacteriota</taxon>
        <taxon>Desulfuromonadia</taxon>
        <taxon>Geobacterales</taxon>
        <taxon>Geobacteraceae</taxon>
        <taxon>Pelotalea</taxon>
    </lineage>
</organism>
<dbReference type="Gene3D" id="3.40.960.10">
    <property type="entry name" value="VSR Endonuclease"/>
    <property type="match status" value="1"/>
</dbReference>